<feature type="compositionally biased region" description="Basic and acidic residues" evidence="1">
    <location>
        <begin position="55"/>
        <end position="66"/>
    </location>
</feature>
<dbReference type="EMBL" id="CAJPIJ010000189">
    <property type="protein sequence ID" value="CAG2007584.1"/>
    <property type="molecule type" value="Genomic_DNA"/>
</dbReference>
<proteinExistence type="predicted"/>
<reference evidence="2" key="2">
    <citation type="submission" date="2021-03" db="EMBL/GenBank/DDBJ databases">
        <authorList>
            <person name="Alouane T."/>
            <person name="Langin T."/>
            <person name="Bonhomme L."/>
        </authorList>
    </citation>
    <scope>NUCLEOTIDE SEQUENCE</scope>
    <source>
        <strain evidence="2">MDC_Fg202</strain>
    </source>
</reference>
<feature type="region of interest" description="Disordered" evidence="1">
    <location>
        <begin position="55"/>
        <end position="110"/>
    </location>
</feature>
<accession>A0A4E9E4Q2</accession>
<evidence type="ECO:0000256" key="1">
    <source>
        <dbReference type="SAM" id="MobiDB-lite"/>
    </source>
</evidence>
<evidence type="ECO:0000313" key="2">
    <source>
        <dbReference type="EMBL" id="CAG2007584.1"/>
    </source>
</evidence>
<name>A0A4E9E4Q2_GIBZA</name>
<evidence type="ECO:0000313" key="3">
    <source>
        <dbReference type="EMBL" id="VIO60005.1"/>
    </source>
</evidence>
<protein>
    <submittedName>
        <fullName evidence="3">Uncharacterized protein</fullName>
    </submittedName>
</protein>
<feature type="compositionally biased region" description="Basic and acidic residues" evidence="1">
    <location>
        <begin position="80"/>
        <end position="110"/>
    </location>
</feature>
<sequence>METLHEDLFRDVDAEDEADLYDQVPDSSCTGPRKSCARCQELGRRCYRCRRNKNTRIDETPPKKSSLELILGSAASRRRSPIDETPREPTRTTKDTPTRARPQEATRDTRTTYSERTYTCHTNMIHGPEVPAQQIQKFQQVDEFQQNKKVKQYEQIQKHEVVQQIEKF</sequence>
<reference evidence="3" key="1">
    <citation type="submission" date="2019-04" db="EMBL/GenBank/DDBJ databases">
        <authorList>
            <person name="Melise S."/>
            <person name="Noan J."/>
            <person name="Okalmin O."/>
        </authorList>
    </citation>
    <scope>NUCLEOTIDE SEQUENCE</scope>
    <source>
        <strain evidence="3">FN9</strain>
    </source>
</reference>
<gene>
    <name evidence="3" type="ORF">FUG_LOCUS356314</name>
    <name evidence="2" type="ORF">MDCFG202_LOCUS545822</name>
</gene>
<dbReference type="EMBL" id="CAAKMV010000141">
    <property type="protein sequence ID" value="VIO60005.1"/>
    <property type="molecule type" value="Genomic_DNA"/>
</dbReference>
<dbReference type="Proteomes" id="UP000746612">
    <property type="component" value="Unassembled WGS sequence"/>
</dbReference>
<organism evidence="3">
    <name type="scientific">Gibberella zeae</name>
    <name type="common">Wheat head blight fungus</name>
    <name type="synonym">Fusarium graminearum</name>
    <dbReference type="NCBI Taxonomy" id="5518"/>
    <lineage>
        <taxon>Eukaryota</taxon>
        <taxon>Fungi</taxon>
        <taxon>Dikarya</taxon>
        <taxon>Ascomycota</taxon>
        <taxon>Pezizomycotina</taxon>
        <taxon>Sordariomycetes</taxon>
        <taxon>Hypocreomycetidae</taxon>
        <taxon>Hypocreales</taxon>
        <taxon>Nectriaceae</taxon>
        <taxon>Fusarium</taxon>
    </lineage>
</organism>
<dbReference type="AlphaFoldDB" id="A0A4E9E4Q2"/>